<dbReference type="Proteomes" id="UP001197974">
    <property type="component" value="Chromosome"/>
</dbReference>
<dbReference type="RefSeq" id="WP_226543195.1">
    <property type="nucleotide sequence ID" value="NZ_CP129013.1"/>
</dbReference>
<dbReference type="EMBL" id="CP129013">
    <property type="protein sequence ID" value="WLR42597.1"/>
    <property type="molecule type" value="Genomic_DNA"/>
</dbReference>
<evidence type="ECO:0000313" key="1">
    <source>
        <dbReference type="EMBL" id="WLR42597.1"/>
    </source>
</evidence>
<evidence type="ECO:0000313" key="2">
    <source>
        <dbReference type="Proteomes" id="UP001197974"/>
    </source>
</evidence>
<name>A0ABY9JTD1_9BACI</name>
<keyword evidence="2" id="KW-1185">Reference proteome</keyword>
<reference evidence="1 2" key="1">
    <citation type="submission" date="2023-06" db="EMBL/GenBank/DDBJ databases">
        <title>Five Gram-positive bacteria isolated from mangrove sediments in Shenzhen, Guangdong, China.</title>
        <authorList>
            <person name="Yu S."/>
            <person name="Zheng W."/>
            <person name="Huang Y."/>
        </authorList>
    </citation>
    <scope>NUCLEOTIDE SEQUENCE [LARGE SCALE GENOMIC DNA]</scope>
    <source>
        <strain evidence="1 2">SaN35-3</strain>
    </source>
</reference>
<proteinExistence type="predicted"/>
<sequence>MIDAIRSDDLETLNKIVVNNGKDPISNVTFDRIQSSYISFQEDLQKSIGNIDSTYGLEGTAAPWVNSIKGEILMEGGAVQIVTPLNAEILEMIGVIPKY</sequence>
<protein>
    <submittedName>
        <fullName evidence="1">Uncharacterized protein</fullName>
    </submittedName>
</protein>
<organism evidence="1 2">
    <name type="scientific">Bacillus carboniphilus</name>
    <dbReference type="NCBI Taxonomy" id="86663"/>
    <lineage>
        <taxon>Bacteria</taxon>
        <taxon>Bacillati</taxon>
        <taxon>Bacillota</taxon>
        <taxon>Bacilli</taxon>
        <taxon>Bacillales</taxon>
        <taxon>Bacillaceae</taxon>
        <taxon>Bacillus</taxon>
    </lineage>
</organism>
<accession>A0ABY9JTD1</accession>
<gene>
    <name evidence="1" type="ORF">LC087_18255</name>
</gene>